<comment type="caution">
    <text evidence="3">The sequence shown here is derived from an EMBL/GenBank/DDBJ whole genome shotgun (WGS) entry which is preliminary data.</text>
</comment>
<protein>
    <submittedName>
        <fullName evidence="3">TIGR01244 family protein</fullName>
    </submittedName>
</protein>
<evidence type="ECO:0000313" key="4">
    <source>
        <dbReference type="Proteomes" id="UP000004291"/>
    </source>
</evidence>
<dbReference type="eggNOG" id="COG3453">
    <property type="taxonomic scope" value="Bacteria"/>
</dbReference>
<dbReference type="STRING" id="411684.HPDFL43_13410"/>
<dbReference type="HOGENOM" id="CLU_1641440_0_0_5"/>
<dbReference type="Proteomes" id="UP000004291">
    <property type="component" value="Chromosome"/>
</dbReference>
<dbReference type="EMBL" id="ABIA03000004">
    <property type="protein sequence ID" value="EDQ31965.2"/>
    <property type="molecule type" value="Genomic_DNA"/>
</dbReference>
<dbReference type="InterPro" id="IPR029021">
    <property type="entry name" value="Prot-tyrosine_phosphatase-like"/>
</dbReference>
<dbReference type="SUPFAM" id="SSF52799">
    <property type="entry name" value="(Phosphotyrosine protein) phosphatases II"/>
    <property type="match status" value="1"/>
</dbReference>
<feature type="region of interest" description="Disordered" evidence="1">
    <location>
        <begin position="1"/>
        <end position="25"/>
    </location>
</feature>
<gene>
    <name evidence="3" type="ORF">HPDFL43_13410</name>
</gene>
<sequence>MQVLASTGGTGVARGTLTPRRPLPKPCTQQFLPPLRPRRAASLQKTGIVMDLRPINETYSVAGQISAEDLEAIKAAGFKSIVCHRPDGEAPDQPGFDSVKQAAEALGLEVRHIPIGPMGVTADAVREMVDAIEEMPQPMLGYCRSGARSTSVYQHTAHLRG</sequence>
<keyword evidence="4" id="KW-1185">Reference proteome</keyword>
<dbReference type="GO" id="GO:0016787">
    <property type="term" value="F:hydrolase activity"/>
    <property type="evidence" value="ECO:0007669"/>
    <property type="project" value="InterPro"/>
</dbReference>
<accession>A9DE51</accession>
<reference evidence="3 4" key="1">
    <citation type="submission" date="2007-10" db="EMBL/GenBank/DDBJ databases">
        <authorList>
            <person name="Wagner-Dobler I."/>
            <person name="Ferriera S."/>
            <person name="Johnson J."/>
            <person name="Kravitz S."/>
            <person name="Beeson K."/>
            <person name="Sutton G."/>
            <person name="Rogers Y.-H."/>
            <person name="Friedman R."/>
            <person name="Frazier M."/>
            <person name="Venter J.C."/>
        </authorList>
    </citation>
    <scope>NUCLEOTIDE SEQUENCE [LARGE SCALE GENOMIC DNA]</scope>
    <source>
        <strain evidence="3 4">DFL-43</strain>
    </source>
</reference>
<evidence type="ECO:0000259" key="2">
    <source>
        <dbReference type="Pfam" id="PF04273"/>
    </source>
</evidence>
<dbReference type="AlphaFoldDB" id="A9DE51"/>
<dbReference type="NCBIfam" id="TIGR01244">
    <property type="entry name" value="TIGR01244 family sulfur transferase"/>
    <property type="match status" value="1"/>
</dbReference>
<dbReference type="Gene3D" id="3.90.190.10">
    <property type="entry name" value="Protein tyrosine phosphatase superfamily"/>
    <property type="match status" value="1"/>
</dbReference>
<evidence type="ECO:0000313" key="3">
    <source>
        <dbReference type="EMBL" id="EDQ31965.2"/>
    </source>
</evidence>
<reference evidence="3 4" key="2">
    <citation type="submission" date="2012-06" db="EMBL/GenBank/DDBJ databases">
        <authorList>
            <person name="Fiebig A."/>
        </authorList>
    </citation>
    <scope>NUCLEOTIDE SEQUENCE [LARGE SCALE GENOMIC DNA]</scope>
    <source>
        <strain evidence="3 4">DFL-43</strain>
    </source>
</reference>
<dbReference type="Pfam" id="PF04273">
    <property type="entry name" value="BLH_phosphatase"/>
    <property type="match status" value="1"/>
</dbReference>
<evidence type="ECO:0000256" key="1">
    <source>
        <dbReference type="SAM" id="MobiDB-lite"/>
    </source>
</evidence>
<dbReference type="InterPro" id="IPR005939">
    <property type="entry name" value="BLH_phosphatase-like"/>
</dbReference>
<proteinExistence type="predicted"/>
<organism evidence="3 4">
    <name type="scientific">Hoeflea phototrophica (strain DSM 17068 / NCIMB 14078 / DFL-43)</name>
    <dbReference type="NCBI Taxonomy" id="411684"/>
    <lineage>
        <taxon>Bacteria</taxon>
        <taxon>Pseudomonadati</taxon>
        <taxon>Pseudomonadota</taxon>
        <taxon>Alphaproteobacteria</taxon>
        <taxon>Hyphomicrobiales</taxon>
        <taxon>Rhizobiaceae</taxon>
        <taxon>Hoeflea</taxon>
    </lineage>
</organism>
<name>A9DE51_HOEPD</name>
<feature type="domain" description="Beta-lactamase hydrolase-like protein phosphatase-like" evidence="2">
    <location>
        <begin position="51"/>
        <end position="153"/>
    </location>
</feature>